<evidence type="ECO:0000259" key="3">
    <source>
        <dbReference type="Pfam" id="PF21855"/>
    </source>
</evidence>
<feature type="region of interest" description="Disordered" evidence="1">
    <location>
        <begin position="886"/>
        <end position="919"/>
    </location>
</feature>
<evidence type="ECO:0000313" key="5">
    <source>
        <dbReference type="Proteomes" id="UP000009022"/>
    </source>
</evidence>
<reference evidence="4 5" key="1">
    <citation type="journal article" date="2008" name="Nature">
        <title>The Trichoplax genome and the nature of placozoans.</title>
        <authorList>
            <person name="Srivastava M."/>
            <person name="Begovic E."/>
            <person name="Chapman J."/>
            <person name="Putnam N.H."/>
            <person name="Hellsten U."/>
            <person name="Kawashima T."/>
            <person name="Kuo A."/>
            <person name="Mitros T."/>
            <person name="Salamov A."/>
            <person name="Carpenter M.L."/>
            <person name="Signorovitch A.Y."/>
            <person name="Moreno M.A."/>
            <person name="Kamm K."/>
            <person name="Grimwood J."/>
            <person name="Schmutz J."/>
            <person name="Shapiro H."/>
            <person name="Grigoriev I.V."/>
            <person name="Buss L.W."/>
            <person name="Schierwater B."/>
            <person name="Dellaporta S.L."/>
            <person name="Rokhsar D.S."/>
        </authorList>
    </citation>
    <scope>NUCLEOTIDE SEQUENCE [LARGE SCALE GENOMIC DNA]</scope>
    <source>
        <strain evidence="4 5">Grell-BS-1999</strain>
    </source>
</reference>
<dbReference type="AlphaFoldDB" id="B3RSI5"/>
<feature type="domain" description="Treslin N-terminal" evidence="2">
    <location>
        <begin position="7"/>
        <end position="193"/>
    </location>
</feature>
<dbReference type="GO" id="GO:0010212">
    <property type="term" value="P:response to ionizing radiation"/>
    <property type="evidence" value="ECO:0007669"/>
    <property type="project" value="InterPro"/>
</dbReference>
<evidence type="ECO:0000313" key="4">
    <source>
        <dbReference type="EMBL" id="EDV27065.1"/>
    </source>
</evidence>
<dbReference type="InParanoid" id="B3RSI5"/>
<evidence type="ECO:0000259" key="2">
    <source>
        <dbReference type="Pfam" id="PF21854"/>
    </source>
</evidence>
<dbReference type="EMBL" id="DS985243">
    <property type="protein sequence ID" value="EDV27065.1"/>
    <property type="molecule type" value="Genomic_DNA"/>
</dbReference>
<feature type="region of interest" description="Disordered" evidence="1">
    <location>
        <begin position="590"/>
        <end position="609"/>
    </location>
</feature>
<name>B3RSI5_TRIAD</name>
<dbReference type="InterPro" id="IPR026153">
    <property type="entry name" value="Treslin"/>
</dbReference>
<dbReference type="FunCoup" id="B3RSI5">
    <property type="interactions" value="254"/>
</dbReference>
<dbReference type="Pfam" id="PF21855">
    <property type="entry name" value="Treslin_STD"/>
    <property type="match status" value="1"/>
</dbReference>
<dbReference type="OrthoDB" id="5812172at2759"/>
<dbReference type="eggNOG" id="ENOG502QW0J">
    <property type="taxonomic scope" value="Eukaryota"/>
</dbReference>
<dbReference type="STRING" id="10228.B3RSI5"/>
<sequence length="1069" mass="121776">MAEGSFKVILLIDATACKVEKGINLVHLDLGLLRILSYLNHVCIQNGQELSWGYKFYSCDESNVGYEKRQLVDMSLKNWEKFQEITWKILSSQSETTNHHQQSLNNKSQAKYLNQALTEVTIYFPWNQPDLLSPTQLNYRHDRRNRKEKISPLTNLILIIRPCPLSSSSLKEFFGKEYNSLTAELLEENLLTDILHQKLTRTLGIGLGWIDVNHGRLNETTSEIDKTSYLPQTDIIEQFNCMLSKLRGFLIPISVLTDSGCIGSSLLINSGDSSQNLVQSSYQIRTKLRKVENTINSKNPLNNLNHHFNQPISTLNAHLLMIPTKKLNQCYQVLIPSTAKTQGLDVDTNDNLQNISLYYGNGRNVHHFHGQFDLSSIPSTFTRMKNLTRPAGVGIIKGIVSSSVIPLPWHYSERVFTVSPSSQPDLKNAPSLRSTFTNMMIFLKRTNQSLVIEFSSQQQDSDPLICLMESLTDSCAILKILKVEGITTVEKLLIWRHQNPLCHRLCHILTFDKATSSLLDIFLSSNKPTLSVNDQEISMNLSSQFINSIFDDANSNDYLRQPFLLTTQLMKYDQSLPTLQQSNIVVSKGQRKELPSLTTQARSTNRSTTANHLHSLEVNSHRNRSEKRQKQSSLNQIKNRSLKNRQIRANSTGSVAETRKFMFSKERNITKIDKVKDNVKTQVTKQSRTKNISQSFEEEDNKNLLNEYLSHQANSEINYKGYATLDALAEYVYLRCTCVTEELSTEPIVIAKDIVRTVVLSIQNSKQSIDLVNSVVEFLNNKVVKSVADIRENYGATSDKLTTDQKMRQFIFQIVMRLEIVCLLHNESIDNNLLQEITMLLQRLSFLADPGFANKFLDEVVLECYLKYLGHALKELYTQLMLEPPQELSSPSKTESDIESLADPVPLSMPTSPQKKDVDENYKPRALTRHRSFQNLGKVLKIAVPAKKKMPRVQSEVSISSNYGKDRHHNVKRNLFHDASDHNKESKSVADTPLKKQVANPIWRKQERARRKFHNISDVCIRESPISKVKRGNVVRSLKSRFSETLMSKRILGEIGKEVKSDSCKSVPL</sequence>
<dbReference type="InterPro" id="IPR053920">
    <property type="entry name" value="Treslin_STD"/>
</dbReference>
<dbReference type="GO" id="GO:0030174">
    <property type="term" value="P:regulation of DNA-templated DNA replication initiation"/>
    <property type="evidence" value="ECO:0000318"/>
    <property type="project" value="GO_Central"/>
</dbReference>
<dbReference type="KEGG" id="tad:TRIADDRAFT_54609"/>
<protein>
    <recommendedName>
        <fullName evidence="6">Treslin N-terminal domain-containing protein</fullName>
    </recommendedName>
</protein>
<proteinExistence type="predicted"/>
<evidence type="ECO:0000256" key="1">
    <source>
        <dbReference type="SAM" id="MobiDB-lite"/>
    </source>
</evidence>
<dbReference type="InterPro" id="IPR053919">
    <property type="entry name" value="Treslin_N"/>
</dbReference>
<dbReference type="Pfam" id="PF21854">
    <property type="entry name" value="Treslin_N"/>
    <property type="match status" value="1"/>
</dbReference>
<accession>B3RSI5</accession>
<dbReference type="Proteomes" id="UP000009022">
    <property type="component" value="Unassembled WGS sequence"/>
</dbReference>
<dbReference type="RefSeq" id="XP_002111061.1">
    <property type="nucleotide sequence ID" value="XM_002111025.1"/>
</dbReference>
<dbReference type="GO" id="GO:0006260">
    <property type="term" value="P:DNA replication"/>
    <property type="evidence" value="ECO:0000318"/>
    <property type="project" value="GO_Central"/>
</dbReference>
<dbReference type="GO" id="GO:0003682">
    <property type="term" value="F:chromatin binding"/>
    <property type="evidence" value="ECO:0000318"/>
    <property type="project" value="GO_Central"/>
</dbReference>
<evidence type="ECO:0008006" key="6">
    <source>
        <dbReference type="Google" id="ProtNLM"/>
    </source>
</evidence>
<dbReference type="PANTHER" id="PTHR21556:SF2">
    <property type="entry name" value="TRESLIN"/>
    <property type="match status" value="1"/>
</dbReference>
<feature type="domain" description="Treslin STD" evidence="3">
    <location>
        <begin position="742"/>
        <end position="880"/>
    </location>
</feature>
<dbReference type="PANTHER" id="PTHR21556">
    <property type="entry name" value="TRESLIN"/>
    <property type="match status" value="1"/>
</dbReference>
<organism evidence="4 5">
    <name type="scientific">Trichoplax adhaerens</name>
    <name type="common">Trichoplax reptans</name>
    <dbReference type="NCBI Taxonomy" id="10228"/>
    <lineage>
        <taxon>Eukaryota</taxon>
        <taxon>Metazoa</taxon>
        <taxon>Placozoa</taxon>
        <taxon>Uniplacotomia</taxon>
        <taxon>Trichoplacea</taxon>
        <taxon>Trichoplacidae</taxon>
        <taxon>Trichoplax</taxon>
    </lineage>
</organism>
<dbReference type="GeneID" id="6751729"/>
<gene>
    <name evidence="4" type="ORF">TRIADDRAFT_54609</name>
</gene>
<dbReference type="GO" id="GO:0005634">
    <property type="term" value="C:nucleus"/>
    <property type="evidence" value="ECO:0000318"/>
    <property type="project" value="GO_Central"/>
</dbReference>
<feature type="compositionally biased region" description="Polar residues" evidence="1">
    <location>
        <begin position="596"/>
        <end position="609"/>
    </location>
</feature>
<dbReference type="CTD" id="6751729"/>
<keyword evidence="5" id="KW-1185">Reference proteome</keyword>
<dbReference type="PhylomeDB" id="B3RSI5"/>
<dbReference type="GO" id="GO:0033314">
    <property type="term" value="P:mitotic DNA replication checkpoint signaling"/>
    <property type="evidence" value="ECO:0000318"/>
    <property type="project" value="GO_Central"/>
</dbReference>
<dbReference type="GO" id="GO:0007095">
    <property type="term" value="P:mitotic G2 DNA damage checkpoint signaling"/>
    <property type="evidence" value="ECO:0000318"/>
    <property type="project" value="GO_Central"/>
</dbReference>
<dbReference type="HOGENOM" id="CLU_287925_0_0_1"/>